<feature type="domain" description="Thioredoxin" evidence="5">
    <location>
        <begin position="46"/>
        <end position="209"/>
    </location>
</feature>
<keyword evidence="3" id="KW-0479">Metal-binding</keyword>
<proteinExistence type="inferred from homology"/>
<dbReference type="KEGG" id="vpd:VAPA_1c45540"/>
<gene>
    <name evidence="6" type="ORF">VAPA_1c45540</name>
</gene>
<reference evidence="6 7" key="1">
    <citation type="submission" date="2012-10" db="EMBL/GenBank/DDBJ databases">
        <title>Genome sequence of Variovorax paradoxus B4.</title>
        <authorList>
            <person name="Schuldes J."/>
            <person name="Brandt U."/>
            <person name="Hiessl S."/>
            <person name="Wuebbeler J.H."/>
            <person name="Thuermer A."/>
            <person name="Steinbuechel A."/>
            <person name="Daniel R."/>
        </authorList>
    </citation>
    <scope>NUCLEOTIDE SEQUENCE [LARGE SCALE GENOMIC DNA]</scope>
    <source>
        <strain evidence="6 7">B4</strain>
    </source>
</reference>
<dbReference type="PATRIC" id="fig|1246301.3.peg.4593"/>
<evidence type="ECO:0000256" key="4">
    <source>
        <dbReference type="PIRSR" id="PIRSR603782-2"/>
    </source>
</evidence>
<dbReference type="InterPro" id="IPR036249">
    <property type="entry name" value="Thioredoxin-like_sf"/>
</dbReference>
<protein>
    <submittedName>
        <fullName evidence="6">SCO1/SenC family protein</fullName>
    </submittedName>
</protein>
<dbReference type="Pfam" id="PF02630">
    <property type="entry name" value="SCO1-SenC"/>
    <property type="match status" value="1"/>
</dbReference>
<evidence type="ECO:0000256" key="2">
    <source>
        <dbReference type="ARBA" id="ARBA00023008"/>
    </source>
</evidence>
<name>T1XFD3_VARPD</name>
<dbReference type="HOGENOM" id="CLU_050131_3_0_4"/>
<keyword evidence="2 3" id="KW-0186">Copper</keyword>
<sequence>MPVPMNKRNALKLIAGGAGWAGMAATLGLGLSACGEPKPSFNAVDITGADYARDFSLKDADGKVRTLADFKGKVVVLFFGYAQCPDVCPTTMTEMAQVKQQLGSDGDKLQVLFVTVDPARDTPEVLKAYMGAFDPSFVALIPTADQLVAVAKDFKVYYKKVEGKTPTSYSMDHSAASFVYDADGRLRLYARYGAGAAPMVSDVKALLKS</sequence>
<dbReference type="PROSITE" id="PS51257">
    <property type="entry name" value="PROKAR_LIPOPROTEIN"/>
    <property type="match status" value="1"/>
</dbReference>
<dbReference type="CDD" id="cd02968">
    <property type="entry name" value="SCO"/>
    <property type="match status" value="1"/>
</dbReference>
<dbReference type="PANTHER" id="PTHR12151:SF25">
    <property type="entry name" value="LINALOOL DEHYDRATASE_ISOMERASE DOMAIN-CONTAINING PROTEIN"/>
    <property type="match status" value="1"/>
</dbReference>
<evidence type="ECO:0000256" key="1">
    <source>
        <dbReference type="ARBA" id="ARBA00010996"/>
    </source>
</evidence>
<organism evidence="6 7">
    <name type="scientific">Variovorax paradoxus B4</name>
    <dbReference type="NCBI Taxonomy" id="1246301"/>
    <lineage>
        <taxon>Bacteria</taxon>
        <taxon>Pseudomonadati</taxon>
        <taxon>Pseudomonadota</taxon>
        <taxon>Betaproteobacteria</taxon>
        <taxon>Burkholderiales</taxon>
        <taxon>Comamonadaceae</taxon>
        <taxon>Variovorax</taxon>
    </lineage>
</organism>
<feature type="binding site" evidence="3">
    <location>
        <position position="88"/>
    </location>
    <ligand>
        <name>Cu cation</name>
        <dbReference type="ChEBI" id="CHEBI:23378"/>
    </ligand>
</feature>
<feature type="binding site" evidence="3">
    <location>
        <position position="84"/>
    </location>
    <ligand>
        <name>Cu cation</name>
        <dbReference type="ChEBI" id="CHEBI:23378"/>
    </ligand>
</feature>
<dbReference type="InterPro" id="IPR013766">
    <property type="entry name" value="Thioredoxin_domain"/>
</dbReference>
<dbReference type="OrthoDB" id="9790194at2"/>
<dbReference type="GO" id="GO:0046872">
    <property type="term" value="F:metal ion binding"/>
    <property type="evidence" value="ECO:0007669"/>
    <property type="project" value="UniProtKB-KW"/>
</dbReference>
<evidence type="ECO:0000313" key="6">
    <source>
        <dbReference type="EMBL" id="AGU51622.1"/>
    </source>
</evidence>
<dbReference type="SUPFAM" id="SSF52833">
    <property type="entry name" value="Thioredoxin-like"/>
    <property type="match status" value="1"/>
</dbReference>
<accession>T1XFD3</accession>
<dbReference type="EMBL" id="CP003911">
    <property type="protein sequence ID" value="AGU51622.1"/>
    <property type="molecule type" value="Genomic_DNA"/>
</dbReference>
<feature type="binding site" evidence="3">
    <location>
        <position position="173"/>
    </location>
    <ligand>
        <name>Cu cation</name>
        <dbReference type="ChEBI" id="CHEBI:23378"/>
    </ligand>
</feature>
<evidence type="ECO:0000313" key="7">
    <source>
        <dbReference type="Proteomes" id="UP000016223"/>
    </source>
</evidence>
<dbReference type="Proteomes" id="UP000016223">
    <property type="component" value="Chromosome 1"/>
</dbReference>
<dbReference type="AlphaFoldDB" id="T1XFD3"/>
<evidence type="ECO:0000256" key="3">
    <source>
        <dbReference type="PIRSR" id="PIRSR603782-1"/>
    </source>
</evidence>
<dbReference type="PROSITE" id="PS51352">
    <property type="entry name" value="THIOREDOXIN_2"/>
    <property type="match status" value="1"/>
</dbReference>
<keyword evidence="4" id="KW-1015">Disulfide bond</keyword>
<evidence type="ECO:0000259" key="5">
    <source>
        <dbReference type="PROSITE" id="PS51352"/>
    </source>
</evidence>
<comment type="similarity">
    <text evidence="1">Belongs to the SCO1/2 family.</text>
</comment>
<dbReference type="PANTHER" id="PTHR12151">
    <property type="entry name" value="ELECTRON TRANSPORT PROTIN SCO1/SENC FAMILY MEMBER"/>
    <property type="match status" value="1"/>
</dbReference>
<dbReference type="FunFam" id="3.40.30.10:FF:000013">
    <property type="entry name" value="Blast:Protein SCO1 homolog, mitochondrial"/>
    <property type="match status" value="1"/>
</dbReference>
<dbReference type="InterPro" id="IPR003782">
    <property type="entry name" value="SCO1/SenC"/>
</dbReference>
<dbReference type="Gene3D" id="3.40.30.10">
    <property type="entry name" value="Glutaredoxin"/>
    <property type="match status" value="1"/>
</dbReference>
<feature type="disulfide bond" description="Redox-active" evidence="4">
    <location>
        <begin position="84"/>
        <end position="88"/>
    </location>
</feature>